<dbReference type="GO" id="GO:0005992">
    <property type="term" value="P:trehalose biosynthetic process"/>
    <property type="evidence" value="ECO:0007669"/>
    <property type="project" value="InterPro"/>
</dbReference>
<dbReference type="PANTHER" id="PTHR47911">
    <property type="entry name" value="HYDROXYPROLINE-RICH GLYCOPROTEIN-LIKE"/>
    <property type="match status" value="1"/>
</dbReference>
<evidence type="ECO:0000313" key="2">
    <source>
        <dbReference type="EMBL" id="KAG5532045.1"/>
    </source>
</evidence>
<gene>
    <name evidence="2" type="ORF">RHGRI_026608</name>
</gene>
<dbReference type="AlphaFoldDB" id="A0AAV6IVR7"/>
<dbReference type="Pfam" id="PF02358">
    <property type="entry name" value="Trehalose_PPase"/>
    <property type="match status" value="1"/>
</dbReference>
<name>A0AAV6IVR7_9ERIC</name>
<accession>A0AAV6IVR7</accession>
<feature type="compositionally biased region" description="Low complexity" evidence="1">
    <location>
        <begin position="90"/>
        <end position="103"/>
    </location>
</feature>
<feature type="compositionally biased region" description="Gly residues" evidence="1">
    <location>
        <begin position="210"/>
        <end position="220"/>
    </location>
</feature>
<organism evidence="2 3">
    <name type="scientific">Rhododendron griersonianum</name>
    <dbReference type="NCBI Taxonomy" id="479676"/>
    <lineage>
        <taxon>Eukaryota</taxon>
        <taxon>Viridiplantae</taxon>
        <taxon>Streptophyta</taxon>
        <taxon>Embryophyta</taxon>
        <taxon>Tracheophyta</taxon>
        <taxon>Spermatophyta</taxon>
        <taxon>Magnoliopsida</taxon>
        <taxon>eudicotyledons</taxon>
        <taxon>Gunneridae</taxon>
        <taxon>Pentapetalae</taxon>
        <taxon>asterids</taxon>
        <taxon>Ericales</taxon>
        <taxon>Ericaceae</taxon>
        <taxon>Ericoideae</taxon>
        <taxon>Rhodoreae</taxon>
        <taxon>Rhododendron</taxon>
    </lineage>
</organism>
<dbReference type="InterPro" id="IPR003337">
    <property type="entry name" value="Trehalose_PPase"/>
</dbReference>
<feature type="region of interest" description="Disordered" evidence="1">
    <location>
        <begin position="1"/>
        <end position="233"/>
    </location>
</feature>
<dbReference type="Proteomes" id="UP000823749">
    <property type="component" value="Chromosome 9"/>
</dbReference>
<evidence type="ECO:0000313" key="3">
    <source>
        <dbReference type="Proteomes" id="UP000823749"/>
    </source>
</evidence>
<dbReference type="EMBL" id="JACTNZ010000009">
    <property type="protein sequence ID" value="KAG5532045.1"/>
    <property type="molecule type" value="Genomic_DNA"/>
</dbReference>
<feature type="region of interest" description="Disordered" evidence="1">
    <location>
        <begin position="249"/>
        <end position="303"/>
    </location>
</feature>
<proteinExistence type="predicted"/>
<evidence type="ECO:0000256" key="1">
    <source>
        <dbReference type="SAM" id="MobiDB-lite"/>
    </source>
</evidence>
<reference evidence="2" key="1">
    <citation type="submission" date="2020-08" db="EMBL/GenBank/DDBJ databases">
        <title>Plant Genome Project.</title>
        <authorList>
            <person name="Zhang R.-G."/>
        </authorList>
    </citation>
    <scope>NUCLEOTIDE SEQUENCE</scope>
    <source>
        <strain evidence="2">WSP0</strain>
        <tissue evidence="2">Leaf</tissue>
    </source>
</reference>
<feature type="compositionally biased region" description="Acidic residues" evidence="1">
    <location>
        <begin position="294"/>
        <end position="303"/>
    </location>
</feature>
<protein>
    <submittedName>
        <fullName evidence="2">Uncharacterized protein</fullName>
    </submittedName>
</protein>
<comment type="caution">
    <text evidence="2">The sequence shown here is derived from an EMBL/GenBank/DDBJ whole genome shotgun (WGS) entry which is preliminary data.</text>
</comment>
<dbReference type="PANTHER" id="PTHR47911:SF1">
    <property type="entry name" value="OS06G0664400 PROTEIN"/>
    <property type="match status" value="1"/>
</dbReference>
<keyword evidence="3" id="KW-1185">Reference proteome</keyword>
<sequence length="678" mass="73447">MRRSLGKLSSPVIGNATKNTLIASSSAFSTSSGGGSGRGRGRGSSVIGPSDSQIPPLPGKPEAAGDDDDPKGGFISSPLPSGLGHGRGKPLPSSTPTLPSYSSFISAVSTGIDGDGAGRGRATAPPPPHPRAEPERFGPKRPIFFTKEEPSSDSATIKPVVRRDPLLQDNDLPSGILSVLSGAGRGKPAKQSVPDAKAKEENRHRRPSKPGGGIGVGSTSGDGSLTKPKLSREEAVKKAVGILSKGGFVEDTMEDGGRGRGGFRGRGTRGRGSQGWRGRGRGRGRGRDSRVQDGDNDFDDDLFLGDDADGEKLAKTLGPDKMNQLVEAFEEMSGRVLPSPMEDAYLDALHTNYMIECEPEYLMEDFGTNPDIDEKPPISLRDALEKMKPFLMAYEGIQSQSEWEVCQLALLYSMVIAYCCLFSSILVTVIETVIDLDGLVLVWRSCFTSLVLSAVELLVSFCLTEVVKEAMERVPIMKELVDYYSGPDRVTAKKQHEELEIVAKTLPKSAPASVKRFTERAFLSLQSNPGWGFDKKCEFMDRLVGEVSQQYNFLSLVPLVGRQNSPEAATKLPNGLPPCGNLGIAARHGYFIRLKQDEEWETCVLVVECSWKQIAEPIMKLYTETTDGSTIENRELHWSGVMRMRILILGLAMLRNFLIILKACLPMNQLQSKAGKIS</sequence>